<sequence length="58" mass="6408">MQVLSQLSYIPTVFVESEANYSKGRYPTQGGCRETLGLSPILAYGGILCRHVGPHQQR</sequence>
<dbReference type="AlphaFoldDB" id="A0A382DIK0"/>
<accession>A0A382DIK0</accession>
<evidence type="ECO:0000313" key="1">
    <source>
        <dbReference type="EMBL" id="SVB37531.1"/>
    </source>
</evidence>
<proteinExistence type="predicted"/>
<reference evidence="1" key="1">
    <citation type="submission" date="2018-05" db="EMBL/GenBank/DDBJ databases">
        <authorList>
            <person name="Lanie J.A."/>
            <person name="Ng W.-L."/>
            <person name="Kazmierczak K.M."/>
            <person name="Andrzejewski T.M."/>
            <person name="Davidsen T.M."/>
            <person name="Wayne K.J."/>
            <person name="Tettelin H."/>
            <person name="Glass J.I."/>
            <person name="Rusch D."/>
            <person name="Podicherti R."/>
            <person name="Tsui H.-C.T."/>
            <person name="Winkler M.E."/>
        </authorList>
    </citation>
    <scope>NUCLEOTIDE SEQUENCE</scope>
</reference>
<gene>
    <name evidence="1" type="ORF">METZ01_LOCUS190385</name>
</gene>
<name>A0A382DIK0_9ZZZZ</name>
<organism evidence="1">
    <name type="scientific">marine metagenome</name>
    <dbReference type="NCBI Taxonomy" id="408172"/>
    <lineage>
        <taxon>unclassified sequences</taxon>
        <taxon>metagenomes</taxon>
        <taxon>ecological metagenomes</taxon>
    </lineage>
</organism>
<dbReference type="EMBL" id="UINC01039278">
    <property type="protein sequence ID" value="SVB37531.1"/>
    <property type="molecule type" value="Genomic_DNA"/>
</dbReference>
<protein>
    <submittedName>
        <fullName evidence="1">Uncharacterized protein</fullName>
    </submittedName>
</protein>